<gene>
    <name evidence="2" type="ORF">AVEN_89589_1</name>
</gene>
<dbReference type="EMBL" id="BGPR01002719">
    <property type="protein sequence ID" value="GBM77926.1"/>
    <property type="molecule type" value="Genomic_DNA"/>
</dbReference>
<feature type="region of interest" description="Disordered" evidence="1">
    <location>
        <begin position="85"/>
        <end position="104"/>
    </location>
</feature>
<evidence type="ECO:0000313" key="3">
    <source>
        <dbReference type="Proteomes" id="UP000499080"/>
    </source>
</evidence>
<accession>A0A4Y2ILS8</accession>
<dbReference type="OrthoDB" id="8063408at2759"/>
<comment type="caution">
    <text evidence="2">The sequence shown here is derived from an EMBL/GenBank/DDBJ whole genome shotgun (WGS) entry which is preliminary data.</text>
</comment>
<proteinExistence type="predicted"/>
<dbReference type="PANTHER" id="PTHR46114:SF1">
    <property type="entry name" value="ZAD DOMAIN-CONTAINING PROTEIN"/>
    <property type="match status" value="1"/>
</dbReference>
<reference evidence="2 3" key="1">
    <citation type="journal article" date="2019" name="Sci. Rep.">
        <title>Orb-weaving spider Araneus ventricosus genome elucidates the spidroin gene catalogue.</title>
        <authorList>
            <person name="Kono N."/>
            <person name="Nakamura H."/>
            <person name="Ohtoshi R."/>
            <person name="Moran D.A.P."/>
            <person name="Shinohara A."/>
            <person name="Yoshida Y."/>
            <person name="Fujiwara M."/>
            <person name="Mori M."/>
            <person name="Tomita M."/>
            <person name="Arakawa K."/>
        </authorList>
    </citation>
    <scope>NUCLEOTIDE SEQUENCE [LARGE SCALE GENOMIC DNA]</scope>
</reference>
<evidence type="ECO:0000313" key="2">
    <source>
        <dbReference type="EMBL" id="GBM77926.1"/>
    </source>
</evidence>
<evidence type="ECO:0000256" key="1">
    <source>
        <dbReference type="SAM" id="MobiDB-lite"/>
    </source>
</evidence>
<organism evidence="2 3">
    <name type="scientific">Araneus ventricosus</name>
    <name type="common">Orbweaver spider</name>
    <name type="synonym">Epeira ventricosa</name>
    <dbReference type="NCBI Taxonomy" id="182803"/>
    <lineage>
        <taxon>Eukaryota</taxon>
        <taxon>Metazoa</taxon>
        <taxon>Ecdysozoa</taxon>
        <taxon>Arthropoda</taxon>
        <taxon>Chelicerata</taxon>
        <taxon>Arachnida</taxon>
        <taxon>Araneae</taxon>
        <taxon>Araneomorphae</taxon>
        <taxon>Entelegynae</taxon>
        <taxon>Araneoidea</taxon>
        <taxon>Araneidae</taxon>
        <taxon>Araneus</taxon>
    </lineage>
</organism>
<name>A0A4Y2ILS8_ARAVE</name>
<dbReference type="AlphaFoldDB" id="A0A4Y2ILS8"/>
<protein>
    <submittedName>
        <fullName evidence="2">Uncharacterized protein</fullName>
    </submittedName>
</protein>
<keyword evidence="3" id="KW-1185">Reference proteome</keyword>
<dbReference type="PANTHER" id="PTHR46114">
    <property type="entry name" value="APPLE DOMAIN-CONTAINING PROTEIN"/>
    <property type="match status" value="1"/>
</dbReference>
<dbReference type="Proteomes" id="UP000499080">
    <property type="component" value="Unassembled WGS sequence"/>
</dbReference>
<sequence>MPRECKNNPDSFCYVCGDLTLKAQRKLLSPLLQTAYHFYFDCQVGDQGKEWPPKLCCTTCYSSLTKWLKGTCKSMPFAVSMPETDLEDFEPQPGPSTSTDDDEEYPADLVHRQPHLVIQSESNYLVRDLELPKSESQFLGSRLQQWNLLKKGVKISSYRTRQSTLKLLLSEDEGLVFCPNSNELMIELKIPCDPHKWRLFIDSSKTSLKVVLLANGNDLPLVPVAYSVDMKETYENIYRILDKICYHDYN</sequence>